<dbReference type="InterPro" id="IPR056243">
    <property type="entry name" value="TASOR_ab_dom"/>
</dbReference>
<feature type="compositionally biased region" description="Polar residues" evidence="1">
    <location>
        <begin position="307"/>
        <end position="323"/>
    </location>
</feature>
<dbReference type="Pfam" id="PF23314">
    <property type="entry name" value="TASOR_alpha-beta"/>
    <property type="match status" value="1"/>
</dbReference>
<dbReference type="GO" id="GO:0045814">
    <property type="term" value="P:negative regulation of gene expression, epigenetic"/>
    <property type="evidence" value="ECO:0007669"/>
    <property type="project" value="InterPro"/>
</dbReference>
<dbReference type="Pfam" id="PF24630">
    <property type="entry name" value="PIN_TASOR"/>
    <property type="match status" value="1"/>
</dbReference>
<reference evidence="6" key="1">
    <citation type="submission" date="2022-04" db="UniProtKB">
        <authorList>
            <consortium name="RefSeq"/>
        </authorList>
    </citation>
    <scope>IDENTIFICATION</scope>
    <source>
        <strain evidence="5 6">J_2021</strain>
        <tissue evidence="6 7">Erythrocytes</tissue>
    </source>
</reference>
<feature type="compositionally biased region" description="Basic and acidic residues" evidence="1">
    <location>
        <begin position="476"/>
        <end position="497"/>
    </location>
</feature>
<feature type="compositionally biased region" description="Basic and acidic residues" evidence="1">
    <location>
        <begin position="1105"/>
        <end position="1129"/>
    </location>
</feature>
<feature type="region of interest" description="Disordered" evidence="1">
    <location>
        <begin position="408"/>
        <end position="500"/>
    </location>
</feature>
<feature type="region of interest" description="Disordered" evidence="1">
    <location>
        <begin position="1751"/>
        <end position="1770"/>
    </location>
</feature>
<feature type="region of interest" description="Disordered" evidence="1">
    <location>
        <begin position="298"/>
        <end position="380"/>
    </location>
</feature>
<feature type="domain" description="Golgi associated RAB2 interactor protein-like Rab2B-binding" evidence="2">
    <location>
        <begin position="88"/>
        <end position="154"/>
    </location>
</feature>
<feature type="domain" description="TASOR PIN" evidence="4">
    <location>
        <begin position="2163"/>
        <end position="2303"/>
    </location>
</feature>
<dbReference type="RefSeq" id="XP_041444386.1">
    <property type="nucleotide sequence ID" value="XM_041588452.1"/>
</dbReference>
<feature type="compositionally biased region" description="Basic and acidic residues" evidence="1">
    <location>
        <begin position="1046"/>
        <end position="1058"/>
    </location>
</feature>
<feature type="compositionally biased region" description="Polar residues" evidence="1">
    <location>
        <begin position="427"/>
        <end position="442"/>
    </location>
</feature>
<dbReference type="InterPro" id="IPR056242">
    <property type="entry name" value="PIN_TASOR"/>
</dbReference>
<feature type="compositionally biased region" description="Basic and acidic residues" evidence="1">
    <location>
        <begin position="325"/>
        <end position="341"/>
    </location>
</feature>
<feature type="region of interest" description="Disordered" evidence="1">
    <location>
        <begin position="1105"/>
        <end position="1145"/>
    </location>
</feature>
<evidence type="ECO:0000313" key="5">
    <source>
        <dbReference type="Proteomes" id="UP000186698"/>
    </source>
</evidence>
<dbReference type="OrthoDB" id="5960959at2759"/>
<evidence type="ECO:0000313" key="6">
    <source>
        <dbReference type="RefSeq" id="XP_018111190.1"/>
    </source>
</evidence>
<name>A0A8J0UX49_XENLA</name>
<protein>
    <submittedName>
        <fullName evidence="6">protein TASOR 2 isoform X1</fullName>
    </submittedName>
</protein>
<feature type="compositionally biased region" description="Polar residues" evidence="1">
    <location>
        <begin position="1132"/>
        <end position="1143"/>
    </location>
</feature>
<evidence type="ECO:0000259" key="4">
    <source>
        <dbReference type="Pfam" id="PF24630"/>
    </source>
</evidence>
<dbReference type="RefSeq" id="XP_018111190.1">
    <property type="nucleotide sequence ID" value="XM_018255701.2"/>
</dbReference>
<feature type="compositionally biased region" description="Basic and acidic residues" evidence="1">
    <location>
        <begin position="445"/>
        <end position="469"/>
    </location>
</feature>
<accession>A0A8J0UX49</accession>
<dbReference type="KEGG" id="xla:108713041"/>
<feature type="region of interest" description="Disordered" evidence="1">
    <location>
        <begin position="1039"/>
        <end position="1058"/>
    </location>
</feature>
<dbReference type="InterPro" id="IPR046432">
    <property type="entry name" value="TASOR"/>
</dbReference>
<evidence type="ECO:0000256" key="1">
    <source>
        <dbReference type="SAM" id="MobiDB-lite"/>
    </source>
</evidence>
<dbReference type="CTD" id="108713041"/>
<dbReference type="PANTHER" id="PTHR16207">
    <property type="entry name" value="SET DOMAIN-CONTAINING PROTEIN"/>
    <property type="match status" value="1"/>
</dbReference>
<dbReference type="GO" id="GO:0005654">
    <property type="term" value="C:nucleoplasm"/>
    <property type="evidence" value="ECO:0000318"/>
    <property type="project" value="GO_Central"/>
</dbReference>
<gene>
    <name evidence="6 7" type="primary">LOC108713041</name>
</gene>
<proteinExistence type="predicted"/>
<dbReference type="GeneID" id="108713041"/>
<evidence type="ECO:0000313" key="7">
    <source>
        <dbReference type="RefSeq" id="XP_041444386.1"/>
    </source>
</evidence>
<feature type="domain" description="TASOR alpha/beta" evidence="3">
    <location>
        <begin position="2066"/>
        <end position="2159"/>
    </location>
</feature>
<dbReference type="Proteomes" id="UP000186698">
    <property type="component" value="Chromosome 3S"/>
</dbReference>
<keyword evidence="5" id="KW-1185">Reference proteome</keyword>
<dbReference type="InterPro" id="IPR022168">
    <property type="entry name" value="GARIL-like_Rab2B-bd"/>
</dbReference>
<dbReference type="PANTHER" id="PTHR16207:SF10">
    <property type="entry name" value="PROTEIN TASOR 2"/>
    <property type="match status" value="1"/>
</dbReference>
<evidence type="ECO:0000259" key="2">
    <source>
        <dbReference type="Pfam" id="PF12480"/>
    </source>
</evidence>
<evidence type="ECO:0000259" key="3">
    <source>
        <dbReference type="Pfam" id="PF23314"/>
    </source>
</evidence>
<feature type="compositionally biased region" description="Basic and acidic residues" evidence="1">
    <location>
        <begin position="408"/>
        <end position="422"/>
    </location>
</feature>
<dbReference type="Pfam" id="PF12480">
    <property type="entry name" value="GARIL_Rab2_bd"/>
    <property type="match status" value="1"/>
</dbReference>
<organism evidence="6">
    <name type="scientific">Xenopus laevis</name>
    <name type="common">African clawed frog</name>
    <dbReference type="NCBI Taxonomy" id="8355"/>
    <lineage>
        <taxon>Eukaryota</taxon>
        <taxon>Metazoa</taxon>
        <taxon>Chordata</taxon>
        <taxon>Craniata</taxon>
        <taxon>Vertebrata</taxon>
        <taxon>Euteleostomi</taxon>
        <taxon>Amphibia</taxon>
        <taxon>Batrachia</taxon>
        <taxon>Anura</taxon>
        <taxon>Pipoidea</taxon>
        <taxon>Pipidae</taxon>
        <taxon>Xenopodinae</taxon>
        <taxon>Xenopus</taxon>
        <taxon>Xenopus</taxon>
    </lineage>
</organism>
<sequence length="2312" mass="261541">MVKLHHEGYYNVWKGQMYFQDQLMCDIVFQSTVNFGIPAQLSNKLEIKEVIKLPELIQKLPKGTFSKRALTGQEACFENIYYSAYQVITSNVVGLELDKLQELMKEKELALVKFLNDQGVLILLSSSVFEPCQDLNQADSSCLTALFLFPHTKSLGKREQEECKRKFAKEDISLKVAPLLPGLQYAILETNRSCKGKDLYPKELIKQYLKTFSQQKNMESTSKRKADLANTTYTLSGKCSQLDFSRLSSYISNPVNFSVPLQKASKLLAEEPANSNNDNLNNKDFKISDCETNVAFSSESKFKTENKNPPNGKQESKTFNAKDSNPIKEEKARVNIDEETHLPQSQAPPIQRTEKSYTNKNHFHPSGEHKHVSSASTTTVKLASTGINRRKRGAEVLTAEFVQVADTEKMSKEVSGKSKTGDVKNTADGSNLIKQKSKTVNQGGVKDKDAALKRKTSEPAKNTKLESKMKAKSLKRSVEKNSDKSMKKSIRSMEKVKKNSHKVIKSLSWSGEKPKQDNTKCDGAGNLMEKRISMYESHALNLLADLALNSFSSSAALFPSTNAASDSQASKNGTDILVKGLHSENRCNTARACSPPTQPSVSLHTITTESDEILNIKHDEPKRDNESCYMNNSSMIKAENNLKRTINAAVAKTKNNILSKICQEHSYSQPPMNEPKVDPLVDKTNEKEVKTLHDPTVKASMVLDQPQNPACLPRKNIHMNLKKGPRAVLQFGDGLKITLKWDAKYDFDLDSKFTCDSLEKTVNRALHGPWNLSLREKVEEVRIILHMWVALFYSKSNKALNCSSRKVVEHSNPAKFVSISTIREPIKMGKIREAENMFDMTSAAGSQNSKLLIPIGNEIQSNYSQRYDCVKKENRSCDEKVILPVPSQEKDTEQMHINENVLSAFQKKEMQETDKYKKATGVKPVNTCIPILCYVRDTNQIDAVSDQNENSCSSITGCTTEKGGVLEKLLSKNIISDKKQETNIDDVSFQKADAVTSNNDASISPEKFDSNICSNDSKNKHHLDTDDAILDQETGDIDPEFDEAEQDRPASPKKDKPCSEAFEAHKHFAVLKGCEREENKSKSNVKSSQSLQEEILEMCGIPQVYEHEEKESRTADSRDNVEYGGRDGLDPSESTRTNLNSSHKTMETCAGNKENVDETMECSENDNKTNAIVTDFSYEVDSSQCKNHQKNIVCLISALENSIANTAKEINCNQSVKSDICEHRLLEESRNFMQEQPYESLEETSALVQIESTPDKNLLSTSNNGHQEGIFERQNTDVNTVPLQSTEHCRKDQTARFEKNVMENESVNGFVTTFQNVVERPTEKSVVSPTKESLANDAVSDKLNESEICREQHSLDNSTHVEMCMDCPELATELFSLNETDCAVQFKLTEKTEGTILCSNDQKSSILLSIEDNRSCTSFSEETNKAYGFMDDANASTHFSQTESNNACQENLALPQTVGMQIACENSKEGILNKNESNSHVANAFNVQPLPKSNENKLITEEKQYPLILKQECAVYFKDVYPGQSNSTQNINAQAEKANENKTDLLHVYHDYVHAIKDKGIDALSEDLTVNPEEEKCAEMQKEVNLTVNENLSAPGECASADMIAVFSEEKVQLEKQCLNETFDCSTFLAHPESPKQGDLVLGSEERYTVEIQEANDLTTNENSGKENIVFSGDELVQVKQYQAVSFHSNTSAPLSESLKQPFDVIFQDKYTLKSPKSLDVCLTAGVNAESDDYWSDNTYEDVAFAQEPGNPYKPYSCHPSSDHESTSLHKATYSTKVRHTRHYKRTLDVYDVPLDDEEYIPKYFRHQDVLRRRKYENVTVSRYFLETDRPSHRKSGSTNKHEPFNIFKKRRIESDSPTQSTLDLEHLRFNHRLKRVLKNASMETDIFEPPSRTMFESKRIPCCSGSSKIKHPLLITIQHSDHKRDGVEHRRWHNSTYSSQVINEYQLKGRSAHSCRNTKKVNEYKKTTFHLQQLKYGNRSKKANDDDISVILKECAQSTHLKLSRVRSGDPLTDHTTSRNVREACSRQTFDPDAQNPCVVKDIISDLCTTLHCKLHNVANQSNRRSFHFYVNETSDDHFFSSVKNLLNQAGHTVSDPQQFCDSNEASEEMFVIIRNEDISVHIHKIPCLLQLRLLPNVTFAGVDNPEDIMDSSFQELFQSGGFVVSDQTVMDSIRLDKLKDILRLLKKMNKTSGWKWLIHYRESRKLKDDKSRMGSVSQRKSSLLKSYQLRNLIEVLPYHICDSKKKEASDELSCILNLQNQRIHSRLAVYLTDKPRPVREEYQQYGILVLDVDRFIRRIQKLDAELHSCR</sequence>